<keyword evidence="2" id="KW-1185">Reference proteome</keyword>
<reference evidence="1 2" key="1">
    <citation type="submission" date="2024-06" db="EMBL/GenBank/DDBJ databases">
        <title>The Natural Products Discovery Center: Release of the First 8490 Sequenced Strains for Exploring Actinobacteria Biosynthetic Diversity.</title>
        <authorList>
            <person name="Kalkreuter E."/>
            <person name="Kautsar S.A."/>
            <person name="Yang D."/>
            <person name="Bader C.D."/>
            <person name="Teijaro C.N."/>
            <person name="Fluegel L."/>
            <person name="Davis C.M."/>
            <person name="Simpson J.R."/>
            <person name="Lauterbach L."/>
            <person name="Steele A.D."/>
            <person name="Gui C."/>
            <person name="Meng S."/>
            <person name="Li G."/>
            <person name="Viehrig K."/>
            <person name="Ye F."/>
            <person name="Su P."/>
            <person name="Kiefer A.F."/>
            <person name="Nichols A."/>
            <person name="Cepeda A.J."/>
            <person name="Yan W."/>
            <person name="Fan B."/>
            <person name="Jiang Y."/>
            <person name="Adhikari A."/>
            <person name="Zheng C.-J."/>
            <person name="Schuster L."/>
            <person name="Cowan T.M."/>
            <person name="Smanski M.J."/>
            <person name="Chevrette M.G."/>
            <person name="De Carvalho L.P.S."/>
            <person name="Shen B."/>
        </authorList>
    </citation>
    <scope>NUCLEOTIDE SEQUENCE [LARGE SCALE GENOMIC DNA]</scope>
    <source>
        <strain evidence="1 2">NPDC052347</strain>
    </source>
</reference>
<accession>A0ABV3K2Y3</accession>
<evidence type="ECO:0000313" key="2">
    <source>
        <dbReference type="Proteomes" id="UP001552594"/>
    </source>
</evidence>
<evidence type="ECO:0000313" key="1">
    <source>
        <dbReference type="EMBL" id="MEV5509449.1"/>
    </source>
</evidence>
<dbReference type="Proteomes" id="UP001552594">
    <property type="component" value="Unassembled WGS sequence"/>
</dbReference>
<protein>
    <submittedName>
        <fullName evidence="1">DUF4865 family protein</fullName>
    </submittedName>
</protein>
<proteinExistence type="predicted"/>
<sequence length="197" mass="21586">MYAMQYEITLPADYAMDVIRQRVAAAAHLLDDRAGLGLKAYLIRENGREGSPVNQYAPFYLWQETGPMADFLVGGGGFQRIIGSFGRPAVHHWTGLAALPGPARAAVPRAATRRLTTLPEFADPDGLAALFEEETARLHSTAGREGVHTTALAFDPRHWQLLRFTLWEDAAPADEDATERYEVLHLSAPHLDALPGA</sequence>
<dbReference type="InterPro" id="IPR032349">
    <property type="entry name" value="DUF4865"/>
</dbReference>
<dbReference type="RefSeq" id="WP_109283636.1">
    <property type="nucleotide sequence ID" value="NZ_JBFAUK010000021.1"/>
</dbReference>
<dbReference type="EMBL" id="JBFAUK010000021">
    <property type="protein sequence ID" value="MEV5509449.1"/>
    <property type="molecule type" value="Genomic_DNA"/>
</dbReference>
<comment type="caution">
    <text evidence="1">The sequence shown here is derived from an EMBL/GenBank/DDBJ whole genome shotgun (WGS) entry which is preliminary data.</text>
</comment>
<organism evidence="1 2">
    <name type="scientific">Streptomyces orinoci</name>
    <name type="common">Streptoverticillium orinoci</name>
    <dbReference type="NCBI Taxonomy" id="67339"/>
    <lineage>
        <taxon>Bacteria</taxon>
        <taxon>Bacillati</taxon>
        <taxon>Actinomycetota</taxon>
        <taxon>Actinomycetes</taxon>
        <taxon>Kitasatosporales</taxon>
        <taxon>Streptomycetaceae</taxon>
        <taxon>Streptomyces</taxon>
    </lineage>
</organism>
<gene>
    <name evidence="1" type="ORF">AB0L16_23950</name>
</gene>
<dbReference type="Pfam" id="PF16157">
    <property type="entry name" value="DUF4865"/>
    <property type="match status" value="1"/>
</dbReference>
<name>A0ABV3K2Y3_STRON</name>